<organism evidence="1 2">
    <name type="scientific">Rhynchosporium graminicola</name>
    <dbReference type="NCBI Taxonomy" id="2792576"/>
    <lineage>
        <taxon>Eukaryota</taxon>
        <taxon>Fungi</taxon>
        <taxon>Dikarya</taxon>
        <taxon>Ascomycota</taxon>
        <taxon>Pezizomycotina</taxon>
        <taxon>Leotiomycetes</taxon>
        <taxon>Helotiales</taxon>
        <taxon>Ploettnerulaceae</taxon>
        <taxon>Rhynchosporium</taxon>
    </lineage>
</organism>
<sequence>MQVSIYLIKSGDIDVPYTMFCQSETEHVLVTKDLFNSRRLMISLTVRTDLRSSIEISSSNWTRAL</sequence>
<proteinExistence type="predicted"/>
<dbReference type="InParanoid" id="A0A1E1JVP2"/>
<gene>
    <name evidence="1" type="ORF">RCO7_14172</name>
</gene>
<dbReference type="Proteomes" id="UP000178129">
    <property type="component" value="Unassembled WGS sequence"/>
</dbReference>
<evidence type="ECO:0000313" key="2">
    <source>
        <dbReference type="Proteomes" id="UP000178129"/>
    </source>
</evidence>
<accession>A0A1E1JVP2</accession>
<keyword evidence="2" id="KW-1185">Reference proteome</keyword>
<evidence type="ECO:0000313" key="1">
    <source>
        <dbReference type="EMBL" id="CZS89937.1"/>
    </source>
</evidence>
<dbReference type="AlphaFoldDB" id="A0A1E1JVP2"/>
<protein>
    <submittedName>
        <fullName evidence="1">Uncharacterized protein</fullName>
    </submittedName>
</protein>
<comment type="caution">
    <text evidence="1">The sequence shown here is derived from an EMBL/GenBank/DDBJ whole genome shotgun (WGS) entry which is preliminary data.</text>
</comment>
<dbReference type="EMBL" id="FJUW01000003">
    <property type="protein sequence ID" value="CZS89937.1"/>
    <property type="molecule type" value="Genomic_DNA"/>
</dbReference>
<reference evidence="2" key="1">
    <citation type="submission" date="2016-03" db="EMBL/GenBank/DDBJ databases">
        <authorList>
            <person name="Ploux O."/>
        </authorList>
    </citation>
    <scope>NUCLEOTIDE SEQUENCE [LARGE SCALE GENOMIC DNA]</scope>
    <source>
        <strain evidence="2">UK7</strain>
    </source>
</reference>
<name>A0A1E1JVP2_9HELO</name>